<proteinExistence type="predicted"/>
<reference evidence="1" key="1">
    <citation type="submission" date="2021-06" db="EMBL/GenBank/DDBJ databases">
        <title>Comparative genomics, transcriptomics and evolutionary studies reveal genomic signatures of adaptation to plant cell wall in hemibiotrophic fungi.</title>
        <authorList>
            <consortium name="DOE Joint Genome Institute"/>
            <person name="Baroncelli R."/>
            <person name="Diaz J.F."/>
            <person name="Benocci T."/>
            <person name="Peng M."/>
            <person name="Battaglia E."/>
            <person name="Haridas S."/>
            <person name="Andreopoulos W."/>
            <person name="Labutti K."/>
            <person name="Pangilinan J."/>
            <person name="Floch G.L."/>
            <person name="Makela M.R."/>
            <person name="Henrissat B."/>
            <person name="Grigoriev I.V."/>
            <person name="Crouch J.A."/>
            <person name="De Vries R.P."/>
            <person name="Sukno S.A."/>
            <person name="Thon M.R."/>
        </authorList>
    </citation>
    <scope>NUCLEOTIDE SEQUENCE</scope>
    <source>
        <strain evidence="1">CBS 125086</strain>
    </source>
</reference>
<dbReference type="GeneID" id="85445707"/>
<evidence type="ECO:0000313" key="1">
    <source>
        <dbReference type="EMBL" id="KAK1579588.1"/>
    </source>
</evidence>
<dbReference type="Proteomes" id="UP001230504">
    <property type="component" value="Unassembled WGS sequence"/>
</dbReference>
<accession>A0AAD8PRV6</accession>
<name>A0AAD8PRV6_9PEZI</name>
<gene>
    <name evidence="1" type="ORF">LY79DRAFT_592758</name>
</gene>
<comment type="caution">
    <text evidence="1">The sequence shown here is derived from an EMBL/GenBank/DDBJ whole genome shotgun (WGS) entry which is preliminary data.</text>
</comment>
<dbReference type="RefSeq" id="XP_060410707.1">
    <property type="nucleotide sequence ID" value="XM_060561467.1"/>
</dbReference>
<keyword evidence="2" id="KW-1185">Reference proteome</keyword>
<protein>
    <submittedName>
        <fullName evidence="1">Uncharacterized protein</fullName>
    </submittedName>
</protein>
<evidence type="ECO:0000313" key="2">
    <source>
        <dbReference type="Proteomes" id="UP001230504"/>
    </source>
</evidence>
<dbReference type="AlphaFoldDB" id="A0AAD8PRV6"/>
<sequence>MSGTQVINDEALKVLNRYFDDWRKRNPKAQIPETFTFTPSSPIWPSLQSTPFFKTIKWTLDGTGRTIGSIPKKGLRDPLRWRFHGATMSWRIV</sequence>
<organism evidence="1 2">
    <name type="scientific">Colletotrichum navitas</name>
    <dbReference type="NCBI Taxonomy" id="681940"/>
    <lineage>
        <taxon>Eukaryota</taxon>
        <taxon>Fungi</taxon>
        <taxon>Dikarya</taxon>
        <taxon>Ascomycota</taxon>
        <taxon>Pezizomycotina</taxon>
        <taxon>Sordariomycetes</taxon>
        <taxon>Hypocreomycetidae</taxon>
        <taxon>Glomerellales</taxon>
        <taxon>Glomerellaceae</taxon>
        <taxon>Colletotrichum</taxon>
        <taxon>Colletotrichum graminicola species complex</taxon>
    </lineage>
</organism>
<dbReference type="EMBL" id="JAHLJV010000064">
    <property type="protein sequence ID" value="KAK1579588.1"/>
    <property type="molecule type" value="Genomic_DNA"/>
</dbReference>